<sequence>MTPTLEQVHAPASLGPCPFVSTARLTLRPHRMRDADAIAQSLSDFQITRMLARVPLPYGRDDAVDWLNRVNGKASPDWSLAISDENDVHMGVVSVELRHGLWHLGYWLNRSFWGRGYMSEAVQATVERFFRRMPGVTLHSGVFADNPASLRVQEKLGFAVTGSSQVFSVGRNAMVSHIDTALDEGRFRPRSAG</sequence>
<dbReference type="PROSITE" id="PS51186">
    <property type="entry name" value="GNAT"/>
    <property type="match status" value="1"/>
</dbReference>
<dbReference type="Gene3D" id="3.40.630.30">
    <property type="match status" value="1"/>
</dbReference>
<name>A0ABS4E241_9HYPH</name>
<evidence type="ECO:0000313" key="3">
    <source>
        <dbReference type="Proteomes" id="UP000759443"/>
    </source>
</evidence>
<dbReference type="PANTHER" id="PTHR43328">
    <property type="entry name" value="ACETYLTRANSFERASE-RELATED"/>
    <property type="match status" value="1"/>
</dbReference>
<dbReference type="InterPro" id="IPR016181">
    <property type="entry name" value="Acyl_CoA_acyltransferase"/>
</dbReference>
<feature type="domain" description="N-acetyltransferase" evidence="1">
    <location>
        <begin position="25"/>
        <end position="189"/>
    </location>
</feature>
<organism evidence="2 3">
    <name type="scientific">Rhizobium halophytocola</name>
    <dbReference type="NCBI Taxonomy" id="735519"/>
    <lineage>
        <taxon>Bacteria</taxon>
        <taxon>Pseudomonadati</taxon>
        <taxon>Pseudomonadota</taxon>
        <taxon>Alphaproteobacteria</taxon>
        <taxon>Hyphomicrobiales</taxon>
        <taxon>Rhizobiaceae</taxon>
        <taxon>Rhizobium/Agrobacterium group</taxon>
        <taxon>Rhizobium</taxon>
    </lineage>
</organism>
<evidence type="ECO:0000313" key="2">
    <source>
        <dbReference type="EMBL" id="MBP1851983.1"/>
    </source>
</evidence>
<comment type="caution">
    <text evidence="2">The sequence shown here is derived from an EMBL/GenBank/DDBJ whole genome shotgun (WGS) entry which is preliminary data.</text>
</comment>
<dbReference type="SUPFAM" id="SSF55729">
    <property type="entry name" value="Acyl-CoA N-acyltransferases (Nat)"/>
    <property type="match status" value="1"/>
</dbReference>
<reference evidence="2 3" key="1">
    <citation type="submission" date="2021-03" db="EMBL/GenBank/DDBJ databases">
        <title>Genomic Encyclopedia of Type Strains, Phase IV (KMG-IV): sequencing the most valuable type-strain genomes for metagenomic binning, comparative biology and taxonomic classification.</title>
        <authorList>
            <person name="Goeker M."/>
        </authorList>
    </citation>
    <scope>NUCLEOTIDE SEQUENCE [LARGE SCALE GENOMIC DNA]</scope>
    <source>
        <strain evidence="2 3">DSM 21600</strain>
    </source>
</reference>
<evidence type="ECO:0000259" key="1">
    <source>
        <dbReference type="PROSITE" id="PS51186"/>
    </source>
</evidence>
<protein>
    <submittedName>
        <fullName evidence="2">RimJ/RimL family protein N-acetyltransferase</fullName>
    </submittedName>
</protein>
<dbReference type="PANTHER" id="PTHR43328:SF1">
    <property type="entry name" value="N-ACETYLTRANSFERASE DOMAIN-CONTAINING PROTEIN"/>
    <property type="match status" value="1"/>
</dbReference>
<accession>A0ABS4E241</accession>
<gene>
    <name evidence="2" type="ORF">J2Z17_003435</name>
</gene>
<keyword evidence="3" id="KW-1185">Reference proteome</keyword>
<dbReference type="Pfam" id="PF13302">
    <property type="entry name" value="Acetyltransf_3"/>
    <property type="match status" value="1"/>
</dbReference>
<dbReference type="InterPro" id="IPR000182">
    <property type="entry name" value="GNAT_dom"/>
</dbReference>
<dbReference type="RefSeq" id="WP_245224175.1">
    <property type="nucleotide sequence ID" value="NZ_JAGGJU010000009.1"/>
</dbReference>
<proteinExistence type="predicted"/>
<dbReference type="EMBL" id="JAGGJU010000009">
    <property type="protein sequence ID" value="MBP1851983.1"/>
    <property type="molecule type" value="Genomic_DNA"/>
</dbReference>
<dbReference type="Proteomes" id="UP000759443">
    <property type="component" value="Unassembled WGS sequence"/>
</dbReference>